<keyword evidence="2" id="KW-0238">DNA-binding</keyword>
<dbReference type="GO" id="GO:0003677">
    <property type="term" value="F:DNA binding"/>
    <property type="evidence" value="ECO:0007669"/>
    <property type="project" value="UniProtKB-KW"/>
</dbReference>
<dbReference type="Proteomes" id="UP000515708">
    <property type="component" value="Chromosome"/>
</dbReference>
<dbReference type="Pfam" id="PF01614">
    <property type="entry name" value="IclR_C"/>
    <property type="match status" value="1"/>
</dbReference>
<name>A0A7D8AHG7_9MICO</name>
<proteinExistence type="predicted"/>
<dbReference type="InterPro" id="IPR036388">
    <property type="entry name" value="WH-like_DNA-bd_sf"/>
</dbReference>
<evidence type="ECO:0000259" key="6">
    <source>
        <dbReference type="PROSITE" id="PS51078"/>
    </source>
</evidence>
<evidence type="ECO:0000256" key="1">
    <source>
        <dbReference type="ARBA" id="ARBA00023015"/>
    </source>
</evidence>
<dbReference type="InterPro" id="IPR036390">
    <property type="entry name" value="WH_DNA-bd_sf"/>
</dbReference>
<reference evidence="7 8" key="1">
    <citation type="journal article" date="2020" name="Front. Microbiol.">
        <title>Design of Bacterial Strain-Specific qPCR Assays Using NGS Data and Publicly Available Resources and Its Application to Track Biocontrol Strains.</title>
        <authorList>
            <person name="Hernandez I."/>
            <person name="Sant C."/>
            <person name="Martinez R."/>
            <person name="Fernandez C."/>
        </authorList>
    </citation>
    <scope>NUCLEOTIDE SEQUENCE [LARGE SCALE GENOMIC DNA]</scope>
    <source>
        <strain evidence="7 8">B24</strain>
    </source>
</reference>
<evidence type="ECO:0000256" key="4">
    <source>
        <dbReference type="SAM" id="MobiDB-lite"/>
    </source>
</evidence>
<feature type="region of interest" description="Disordered" evidence="4">
    <location>
        <begin position="16"/>
        <end position="42"/>
    </location>
</feature>
<dbReference type="PANTHER" id="PTHR30136:SF24">
    <property type="entry name" value="HTH-TYPE TRANSCRIPTIONAL REPRESSOR ALLR"/>
    <property type="match status" value="1"/>
</dbReference>
<dbReference type="Pfam" id="PF09339">
    <property type="entry name" value="HTH_IclR"/>
    <property type="match status" value="1"/>
</dbReference>
<dbReference type="Gene3D" id="3.30.450.40">
    <property type="match status" value="1"/>
</dbReference>
<accession>A0A7D8AHG7</accession>
<dbReference type="PANTHER" id="PTHR30136">
    <property type="entry name" value="HELIX-TURN-HELIX TRANSCRIPTIONAL REGULATOR, ICLR FAMILY"/>
    <property type="match status" value="1"/>
</dbReference>
<feature type="domain" description="HTH iclR-type" evidence="5">
    <location>
        <begin position="42"/>
        <end position="101"/>
    </location>
</feature>
<organism evidence="7 8">
    <name type="scientific">Microbacterium esteraromaticum</name>
    <dbReference type="NCBI Taxonomy" id="57043"/>
    <lineage>
        <taxon>Bacteria</taxon>
        <taxon>Bacillati</taxon>
        <taxon>Actinomycetota</taxon>
        <taxon>Actinomycetes</taxon>
        <taxon>Micrococcales</taxon>
        <taxon>Microbacteriaceae</taxon>
        <taxon>Microbacterium</taxon>
    </lineage>
</organism>
<evidence type="ECO:0000313" key="8">
    <source>
        <dbReference type="Proteomes" id="UP000515708"/>
    </source>
</evidence>
<dbReference type="InterPro" id="IPR005471">
    <property type="entry name" value="Tscrpt_reg_IclR_N"/>
</dbReference>
<keyword evidence="3" id="KW-0804">Transcription</keyword>
<dbReference type="InterPro" id="IPR050707">
    <property type="entry name" value="HTH_MetabolicPath_Reg"/>
</dbReference>
<dbReference type="SMART" id="SM00346">
    <property type="entry name" value="HTH_ICLR"/>
    <property type="match status" value="1"/>
</dbReference>
<dbReference type="SUPFAM" id="SSF46785">
    <property type="entry name" value="Winged helix' DNA-binding domain"/>
    <property type="match status" value="1"/>
</dbReference>
<dbReference type="EMBL" id="CP043732">
    <property type="protein sequence ID" value="QMU95866.1"/>
    <property type="molecule type" value="Genomic_DNA"/>
</dbReference>
<feature type="compositionally biased region" description="Basic and acidic residues" evidence="4">
    <location>
        <begin position="29"/>
        <end position="40"/>
    </location>
</feature>
<dbReference type="AlphaFoldDB" id="A0A7D8AHG7"/>
<dbReference type="SUPFAM" id="SSF55781">
    <property type="entry name" value="GAF domain-like"/>
    <property type="match status" value="1"/>
</dbReference>
<keyword evidence="1" id="KW-0805">Transcription regulation</keyword>
<protein>
    <submittedName>
        <fullName evidence="7">Helix-turn-helix domain-containing protein</fullName>
    </submittedName>
</protein>
<dbReference type="GO" id="GO:0003700">
    <property type="term" value="F:DNA-binding transcription factor activity"/>
    <property type="evidence" value="ECO:0007669"/>
    <property type="project" value="TreeGrafter"/>
</dbReference>
<evidence type="ECO:0000256" key="3">
    <source>
        <dbReference type="ARBA" id="ARBA00023163"/>
    </source>
</evidence>
<evidence type="ECO:0000313" key="7">
    <source>
        <dbReference type="EMBL" id="QMU95866.1"/>
    </source>
</evidence>
<dbReference type="PROSITE" id="PS51078">
    <property type="entry name" value="ICLR_ED"/>
    <property type="match status" value="1"/>
</dbReference>
<dbReference type="GO" id="GO:0045892">
    <property type="term" value="P:negative regulation of DNA-templated transcription"/>
    <property type="evidence" value="ECO:0007669"/>
    <property type="project" value="TreeGrafter"/>
</dbReference>
<dbReference type="InterPro" id="IPR029016">
    <property type="entry name" value="GAF-like_dom_sf"/>
</dbReference>
<dbReference type="PROSITE" id="PS51077">
    <property type="entry name" value="HTH_ICLR"/>
    <property type="match status" value="1"/>
</dbReference>
<evidence type="ECO:0000256" key="2">
    <source>
        <dbReference type="ARBA" id="ARBA00023125"/>
    </source>
</evidence>
<evidence type="ECO:0000259" key="5">
    <source>
        <dbReference type="PROSITE" id="PS51077"/>
    </source>
</evidence>
<sequence>MVDRCEPRSILSSSTDIRREAGITGRRSVAREDDAREGRDPAPAVTRSIRLLGLLAKAEPRTLTELAGELGLAKSSTANLCLALEAGGMIQRTSAGYRLGLRTAELGGAFAAQFNQVREFYSVCEASEVLSGELVQVALLDGAESLYLARHEGSRSLRLGTPLGSRLPAALSATGRALLMSMSDDEVVALLGADTVFPRLTERSATSMADLLDALAAARRRGWALDAEESFRGIVGVAVPLEPWAPSDPALALGVAIRAPEADFERIERVGEALRVAARELTNPFSAAARR</sequence>
<gene>
    <name evidence="7" type="ORF">FVO59_00585</name>
</gene>
<dbReference type="Gene3D" id="1.10.10.10">
    <property type="entry name" value="Winged helix-like DNA-binding domain superfamily/Winged helix DNA-binding domain"/>
    <property type="match status" value="1"/>
</dbReference>
<feature type="domain" description="IclR-ED" evidence="6">
    <location>
        <begin position="102"/>
        <end position="287"/>
    </location>
</feature>
<dbReference type="InterPro" id="IPR014757">
    <property type="entry name" value="Tscrpt_reg_IclR_C"/>
</dbReference>